<protein>
    <recommendedName>
        <fullName evidence="4">N-acetylgalactosaminide beta-1,3-galactosyltransferase</fullName>
        <ecNumber evidence="4">2.4.1.122</ecNumber>
    </recommendedName>
</protein>
<gene>
    <name evidence="14" type="ORF">CJOHNSTONI_LOCUS929</name>
</gene>
<dbReference type="GO" id="GO:0016020">
    <property type="term" value="C:membrane"/>
    <property type="evidence" value="ECO:0007669"/>
    <property type="project" value="UniProtKB-SubCell"/>
</dbReference>
<dbReference type="InterPro" id="IPR003378">
    <property type="entry name" value="Fringe-like_glycosylTrfase"/>
</dbReference>
<dbReference type="OrthoDB" id="414175at2759"/>
<evidence type="ECO:0000313" key="14">
    <source>
        <dbReference type="EMBL" id="CAG9530434.1"/>
    </source>
</evidence>
<keyword evidence="6" id="KW-0808">Transferase</keyword>
<evidence type="ECO:0000256" key="6">
    <source>
        <dbReference type="ARBA" id="ARBA00022679"/>
    </source>
</evidence>
<feature type="transmembrane region" description="Helical" evidence="12">
    <location>
        <begin position="20"/>
        <end position="42"/>
    </location>
</feature>
<keyword evidence="7 12" id="KW-0812">Transmembrane</keyword>
<keyword evidence="15" id="KW-1185">Reference proteome</keyword>
<evidence type="ECO:0000256" key="3">
    <source>
        <dbReference type="ARBA" id="ARBA00006462"/>
    </source>
</evidence>
<evidence type="ECO:0000256" key="11">
    <source>
        <dbReference type="ARBA" id="ARBA00023136"/>
    </source>
</evidence>
<dbReference type="InterPro" id="IPR026050">
    <property type="entry name" value="C1GALT1/C1GALT1_chp1"/>
</dbReference>
<evidence type="ECO:0000256" key="8">
    <source>
        <dbReference type="ARBA" id="ARBA00022741"/>
    </source>
</evidence>
<name>A0A8J2MI72_9BILA</name>
<evidence type="ECO:0000256" key="9">
    <source>
        <dbReference type="ARBA" id="ARBA00022968"/>
    </source>
</evidence>
<dbReference type="EC" id="2.4.1.122" evidence="4"/>
<sequence length="332" mass="38882">MREVISILSRLVAICRKQWLSSYISLQFIIGISIGILLGFYATLNHDDDEISLGIKQSISIDQRKQFDSINLNTSILSDIRIQCIIFIRPNQLFKQKYIQALRDTYTKQCNHTVYVTNSKEIRRNFAEELNIAFINTKKTQYHWDLYREIIKYSINYSKQQNSYWTIIVDEQTFIVMPNLRRILLAYNNLQQSLILGRTFSKRNLFSYLFPWNIYKTILPEAGIVFSRTALEHMTNDTCFGWFSPRGTERALIQCCSLMNVQLIDPIDKEGKRLFIPIGLQELIAGSNSDFSKNTNKFFYWYSDEAVSFGNLNYSDHRVLDFATTTIKVFGY</sequence>
<evidence type="ECO:0000256" key="7">
    <source>
        <dbReference type="ARBA" id="ARBA00022692"/>
    </source>
</evidence>
<dbReference type="GO" id="GO:0016263">
    <property type="term" value="F:glycoprotein-N-acetylgalactosamine 3-beta-galactosyltransferase activity"/>
    <property type="evidence" value="ECO:0007669"/>
    <property type="project" value="UniProtKB-EC"/>
</dbReference>
<dbReference type="AlphaFoldDB" id="A0A8J2MI72"/>
<accession>A0A8J2MI72</accession>
<dbReference type="GO" id="GO:0000166">
    <property type="term" value="F:nucleotide binding"/>
    <property type="evidence" value="ECO:0007669"/>
    <property type="project" value="UniProtKB-KW"/>
</dbReference>
<keyword evidence="9" id="KW-0735">Signal-anchor</keyword>
<evidence type="ECO:0000313" key="15">
    <source>
        <dbReference type="Proteomes" id="UP000746747"/>
    </source>
</evidence>
<evidence type="ECO:0000256" key="5">
    <source>
        <dbReference type="ARBA" id="ARBA00022676"/>
    </source>
</evidence>
<dbReference type="PANTHER" id="PTHR23033:SF8">
    <property type="entry name" value="HEXOSYLTRANSFERASE"/>
    <property type="match status" value="1"/>
</dbReference>
<evidence type="ECO:0000256" key="12">
    <source>
        <dbReference type="SAM" id="Phobius"/>
    </source>
</evidence>
<keyword evidence="11 12" id="KW-0472">Membrane</keyword>
<evidence type="ECO:0000259" key="13">
    <source>
        <dbReference type="Pfam" id="PF02434"/>
    </source>
</evidence>
<dbReference type="Pfam" id="PF02434">
    <property type="entry name" value="Fringe"/>
    <property type="match status" value="1"/>
</dbReference>
<keyword evidence="5" id="KW-0328">Glycosyltransferase</keyword>
<proteinExistence type="inferred from homology"/>
<evidence type="ECO:0000256" key="10">
    <source>
        <dbReference type="ARBA" id="ARBA00022989"/>
    </source>
</evidence>
<evidence type="ECO:0000256" key="1">
    <source>
        <dbReference type="ARBA" id="ARBA00004606"/>
    </source>
</evidence>
<feature type="domain" description="Fringe-like glycosyltransferase" evidence="13">
    <location>
        <begin position="86"/>
        <end position="234"/>
    </location>
</feature>
<evidence type="ECO:0000256" key="4">
    <source>
        <dbReference type="ARBA" id="ARBA00012557"/>
    </source>
</evidence>
<evidence type="ECO:0000256" key="2">
    <source>
        <dbReference type="ARBA" id="ARBA00004922"/>
    </source>
</evidence>
<comment type="pathway">
    <text evidence="2">Protein modification; protein glycosylation.</text>
</comment>
<dbReference type="Gene3D" id="3.90.550.50">
    <property type="match status" value="1"/>
</dbReference>
<keyword evidence="10 12" id="KW-1133">Transmembrane helix</keyword>
<dbReference type="EMBL" id="CAKAEH010000265">
    <property type="protein sequence ID" value="CAG9530434.1"/>
    <property type="molecule type" value="Genomic_DNA"/>
</dbReference>
<reference evidence="14" key="1">
    <citation type="submission" date="2021-09" db="EMBL/GenBank/DDBJ databases">
        <authorList>
            <consortium name="Pathogen Informatics"/>
        </authorList>
    </citation>
    <scope>NUCLEOTIDE SEQUENCE</scope>
</reference>
<dbReference type="PANTHER" id="PTHR23033">
    <property type="entry name" value="BETA1,3-GALACTOSYLTRANSFERASE"/>
    <property type="match status" value="1"/>
</dbReference>
<comment type="similarity">
    <text evidence="3">Belongs to the glycosyltransferase 31 family. Beta3-Gal-T subfamily.</text>
</comment>
<comment type="subcellular location">
    <subcellularLocation>
        <location evidence="1">Membrane</location>
        <topology evidence="1">Single-pass type II membrane protein</topology>
    </subcellularLocation>
</comment>
<dbReference type="Proteomes" id="UP000746747">
    <property type="component" value="Unassembled WGS sequence"/>
</dbReference>
<keyword evidence="8" id="KW-0547">Nucleotide-binding</keyword>
<comment type="caution">
    <text evidence="14">The sequence shown here is derived from an EMBL/GenBank/DDBJ whole genome shotgun (WGS) entry which is preliminary data.</text>
</comment>
<organism evidence="14 15">
    <name type="scientific">Cercopithifilaria johnstoni</name>
    <dbReference type="NCBI Taxonomy" id="2874296"/>
    <lineage>
        <taxon>Eukaryota</taxon>
        <taxon>Metazoa</taxon>
        <taxon>Ecdysozoa</taxon>
        <taxon>Nematoda</taxon>
        <taxon>Chromadorea</taxon>
        <taxon>Rhabditida</taxon>
        <taxon>Spirurina</taxon>
        <taxon>Spiruromorpha</taxon>
        <taxon>Filarioidea</taxon>
        <taxon>Onchocercidae</taxon>
        <taxon>Cercopithifilaria</taxon>
    </lineage>
</organism>